<dbReference type="eggNOG" id="ENOG502SJ14">
    <property type="taxonomic scope" value="Eukaryota"/>
</dbReference>
<dbReference type="InParanoid" id="K3WL62"/>
<evidence type="ECO:0000313" key="6">
    <source>
        <dbReference type="Proteomes" id="UP000019132"/>
    </source>
</evidence>
<keyword evidence="2" id="KW-0963">Cytoplasm</keyword>
<dbReference type="Proteomes" id="UP000019132">
    <property type="component" value="Unassembled WGS sequence"/>
</dbReference>
<dbReference type="AlphaFoldDB" id="K3WL62"/>
<dbReference type="HOGENOM" id="CLU_875728_0_0_1"/>
<dbReference type="InterPro" id="IPR027417">
    <property type="entry name" value="P-loop_NTPase"/>
</dbReference>
<accession>K3WL62</accession>
<dbReference type="GO" id="GO:0051295">
    <property type="term" value="P:establishment of meiotic spindle localization"/>
    <property type="evidence" value="ECO:0007669"/>
    <property type="project" value="TreeGrafter"/>
</dbReference>
<evidence type="ECO:0000256" key="1">
    <source>
        <dbReference type="ARBA" id="ARBA00004496"/>
    </source>
</evidence>
<dbReference type="GO" id="GO:0007051">
    <property type="term" value="P:spindle organization"/>
    <property type="evidence" value="ECO:0007669"/>
    <property type="project" value="TreeGrafter"/>
</dbReference>
<reference evidence="6" key="1">
    <citation type="journal article" date="2010" name="Genome Biol.">
        <title>Genome sequence of the necrotrophic plant pathogen Pythium ultimum reveals original pathogenicity mechanisms and effector repertoire.</title>
        <authorList>
            <person name="Levesque C.A."/>
            <person name="Brouwer H."/>
            <person name="Cano L."/>
            <person name="Hamilton J.P."/>
            <person name="Holt C."/>
            <person name="Huitema E."/>
            <person name="Raffaele S."/>
            <person name="Robideau G.P."/>
            <person name="Thines M."/>
            <person name="Win J."/>
            <person name="Zerillo M.M."/>
            <person name="Beakes G.W."/>
            <person name="Boore J.L."/>
            <person name="Busam D."/>
            <person name="Dumas B."/>
            <person name="Ferriera S."/>
            <person name="Fuerstenberg S.I."/>
            <person name="Gachon C.M."/>
            <person name="Gaulin E."/>
            <person name="Govers F."/>
            <person name="Grenville-Briggs L."/>
            <person name="Horner N."/>
            <person name="Hostetler J."/>
            <person name="Jiang R.H."/>
            <person name="Johnson J."/>
            <person name="Krajaejun T."/>
            <person name="Lin H."/>
            <person name="Meijer H.J."/>
            <person name="Moore B."/>
            <person name="Morris P."/>
            <person name="Phuntmart V."/>
            <person name="Puiu D."/>
            <person name="Shetty J."/>
            <person name="Stajich J.E."/>
            <person name="Tripathy S."/>
            <person name="Wawra S."/>
            <person name="van West P."/>
            <person name="Whitty B.R."/>
            <person name="Coutinho P.M."/>
            <person name="Henrissat B."/>
            <person name="Martin F."/>
            <person name="Thomas P.D."/>
            <person name="Tyler B.M."/>
            <person name="De Vries R.P."/>
            <person name="Kamoun S."/>
            <person name="Yandell M."/>
            <person name="Tisserat N."/>
            <person name="Buell C.R."/>
        </authorList>
    </citation>
    <scope>NUCLEOTIDE SEQUENCE</scope>
    <source>
        <strain evidence="6">DAOM:BR144</strain>
    </source>
</reference>
<evidence type="ECO:0000256" key="3">
    <source>
        <dbReference type="ARBA" id="ARBA00022737"/>
    </source>
</evidence>
<dbReference type="PANTHER" id="PTHR22706">
    <property type="entry name" value="ASSEMBLY FACTOR FOR SPINDLE MICROTUBULES"/>
    <property type="match status" value="1"/>
</dbReference>
<dbReference type="SMART" id="SM00015">
    <property type="entry name" value="IQ"/>
    <property type="match status" value="4"/>
</dbReference>
<reference evidence="5" key="3">
    <citation type="submission" date="2015-02" db="UniProtKB">
        <authorList>
            <consortium name="EnsemblProtists"/>
        </authorList>
    </citation>
    <scope>IDENTIFICATION</scope>
    <source>
        <strain evidence="5">DAOM BR144</strain>
    </source>
</reference>
<evidence type="ECO:0000256" key="2">
    <source>
        <dbReference type="ARBA" id="ARBA00022490"/>
    </source>
</evidence>
<dbReference type="PROSITE" id="PS50096">
    <property type="entry name" value="IQ"/>
    <property type="match status" value="3"/>
</dbReference>
<dbReference type="SUPFAM" id="SSF52540">
    <property type="entry name" value="P-loop containing nucleoside triphosphate hydrolases"/>
    <property type="match status" value="1"/>
</dbReference>
<dbReference type="InterPro" id="IPR051185">
    <property type="entry name" value="ASPM"/>
</dbReference>
<dbReference type="EnsemblProtists" id="PYU1_T005704">
    <property type="protein sequence ID" value="PYU1_T005704"/>
    <property type="gene ID" value="PYU1_G005693"/>
</dbReference>
<dbReference type="GO" id="GO:0000278">
    <property type="term" value="P:mitotic cell cycle"/>
    <property type="evidence" value="ECO:0007669"/>
    <property type="project" value="TreeGrafter"/>
</dbReference>
<evidence type="ECO:0000256" key="4">
    <source>
        <dbReference type="ARBA" id="ARBA00022860"/>
    </source>
</evidence>
<dbReference type="PANTHER" id="PTHR22706:SF1">
    <property type="entry name" value="ASSEMBLY FACTOR FOR SPINDLE MICROTUBULES"/>
    <property type="match status" value="1"/>
</dbReference>
<dbReference type="InterPro" id="IPR000048">
    <property type="entry name" value="IQ_motif_EF-hand-BS"/>
</dbReference>
<sequence length="318" mass="35971">MALEQAFLDELSATKIQALVRGRQARALYEATKIGLNAAAEKIQHSFRSHYRHIVKATDVGVRSVAARSIQQMFRSYVQRQNRGHEATINDELNEVHHIAAMSLQRFWRQMTVRRELLLEELEAATCIQALGRGHLTRKSFQALCESASQIGLSKPSSAFSISAGADAALDEKNADVDDGTVDEKRGRNASINLSFLPAALRAMYLDFVNSAAYPEARAAQKFEYDMDEVQDMDLHFDDLMLEFETCADVSTAYFAINAMRMLVIIKPESHHTLQHVIKVAQLIEQRIPEPEIWTPEMQQGCLWFLDAFQDLLLRSSR</sequence>
<dbReference type="VEuPathDB" id="FungiDB:PYU1_G005693"/>
<keyword evidence="6" id="KW-1185">Reference proteome</keyword>
<protein>
    <submittedName>
        <fullName evidence="5">Uncharacterized protein</fullName>
    </submittedName>
</protein>
<dbReference type="Pfam" id="PF00612">
    <property type="entry name" value="IQ"/>
    <property type="match status" value="3"/>
</dbReference>
<keyword evidence="3" id="KW-0677">Repeat</keyword>
<dbReference type="Gene3D" id="1.20.5.190">
    <property type="match status" value="1"/>
</dbReference>
<proteinExistence type="predicted"/>
<dbReference type="EMBL" id="GL376573">
    <property type="status" value="NOT_ANNOTATED_CDS"/>
    <property type="molecule type" value="Genomic_DNA"/>
</dbReference>
<reference evidence="6" key="2">
    <citation type="submission" date="2010-04" db="EMBL/GenBank/DDBJ databases">
        <authorList>
            <person name="Buell R."/>
            <person name="Hamilton J."/>
            <person name="Hostetler J."/>
        </authorList>
    </citation>
    <scope>NUCLEOTIDE SEQUENCE [LARGE SCALE GENOMIC DNA]</scope>
    <source>
        <strain evidence="6">DAOM:BR144</strain>
    </source>
</reference>
<dbReference type="GO" id="GO:0005516">
    <property type="term" value="F:calmodulin binding"/>
    <property type="evidence" value="ECO:0007669"/>
    <property type="project" value="UniProtKB-KW"/>
</dbReference>
<comment type="subcellular location">
    <subcellularLocation>
        <location evidence="1">Cytoplasm</location>
    </subcellularLocation>
</comment>
<name>K3WL62_GLOUD</name>
<dbReference type="GO" id="GO:0005737">
    <property type="term" value="C:cytoplasm"/>
    <property type="evidence" value="ECO:0007669"/>
    <property type="project" value="UniProtKB-SubCell"/>
</dbReference>
<evidence type="ECO:0000313" key="5">
    <source>
        <dbReference type="EnsemblProtists" id="PYU1_T005704"/>
    </source>
</evidence>
<dbReference type="GO" id="GO:0000922">
    <property type="term" value="C:spindle pole"/>
    <property type="evidence" value="ECO:0007669"/>
    <property type="project" value="TreeGrafter"/>
</dbReference>
<keyword evidence="4" id="KW-0112">Calmodulin-binding</keyword>
<organism evidence="5 6">
    <name type="scientific">Globisporangium ultimum (strain ATCC 200006 / CBS 805.95 / DAOM BR144)</name>
    <name type="common">Pythium ultimum</name>
    <dbReference type="NCBI Taxonomy" id="431595"/>
    <lineage>
        <taxon>Eukaryota</taxon>
        <taxon>Sar</taxon>
        <taxon>Stramenopiles</taxon>
        <taxon>Oomycota</taxon>
        <taxon>Peronosporomycetes</taxon>
        <taxon>Pythiales</taxon>
        <taxon>Pythiaceae</taxon>
        <taxon>Globisporangium</taxon>
    </lineage>
</organism>